<keyword evidence="2" id="KW-1133">Transmembrane helix</keyword>
<dbReference type="KEGG" id="ard:AXF14_03080"/>
<evidence type="ECO:0000256" key="1">
    <source>
        <dbReference type="SAM" id="MobiDB-lite"/>
    </source>
</evidence>
<accession>A0A0X8JD93</accession>
<feature type="transmembrane region" description="Helical" evidence="2">
    <location>
        <begin position="116"/>
        <end position="138"/>
    </location>
</feature>
<dbReference type="Proteomes" id="UP000065220">
    <property type="component" value="Chromosome"/>
</dbReference>
<evidence type="ECO:0000313" key="3">
    <source>
        <dbReference type="EMBL" id="AMD86770.1"/>
    </source>
</evidence>
<dbReference type="RefSeq" id="WP_067940778.1">
    <property type="nucleotide sequence ID" value="NZ_CP014228.1"/>
</dbReference>
<sequence>MGIEVWALIALVVVSTVYLLPFLVGRREMMGLAHAEDRYSAELRVLATGEHPPSADEACTGGAHAQIFRKRPEVKAMNRPAVRNVRALRTERELARARRVHEDGRRRRAEAASHRAVVASVLLGVTLGVIVVAAVTVLPMWTVLVPAVLLAGSMAAGRRAAIAAQESDRRERRRIADLQRRLDAVTGDAPRTAAPGQVRSSVAGGSGPERPTSHEREQERPADLGSDVREEIASPITVDAVPREQVAGPAAERATASVAAERPEAATSTPPQGWKPVHVPAPTYTLAARAPRRHFEAPVEEAVASAPVPARPQNARSFSPSDAVDEAAHRTIDLDAALERRRAVGE</sequence>
<name>A0A0X8JD93_ACTRD</name>
<protein>
    <submittedName>
        <fullName evidence="3">Uncharacterized protein</fullName>
    </submittedName>
</protein>
<reference evidence="4" key="1">
    <citation type="submission" date="2016-02" db="EMBL/GenBank/DDBJ databases">
        <authorList>
            <person name="Holder M.E."/>
            <person name="Ajami N.J."/>
            <person name="Petrosino J.F."/>
        </authorList>
    </citation>
    <scope>NUCLEOTIDE SEQUENCE [LARGE SCALE GENOMIC DNA]</scope>
    <source>
        <strain evidence="4">CCUG 36733</strain>
    </source>
</reference>
<gene>
    <name evidence="3" type="ORF">AXF14_03080</name>
</gene>
<feature type="region of interest" description="Disordered" evidence="1">
    <location>
        <begin position="179"/>
        <end position="280"/>
    </location>
</feature>
<feature type="transmembrane region" description="Helical" evidence="2">
    <location>
        <begin position="144"/>
        <end position="164"/>
    </location>
</feature>
<dbReference type="AlphaFoldDB" id="A0A0X8JD93"/>
<evidence type="ECO:0000313" key="4">
    <source>
        <dbReference type="Proteomes" id="UP000065220"/>
    </source>
</evidence>
<evidence type="ECO:0000256" key="2">
    <source>
        <dbReference type="SAM" id="Phobius"/>
    </source>
</evidence>
<feature type="transmembrane region" description="Helical" evidence="2">
    <location>
        <begin position="6"/>
        <end position="24"/>
    </location>
</feature>
<dbReference type="STRING" id="111015.AXF14_03080"/>
<keyword evidence="4" id="KW-1185">Reference proteome</keyword>
<dbReference type="EMBL" id="CP014228">
    <property type="protein sequence ID" value="AMD86770.1"/>
    <property type="molecule type" value="Genomic_DNA"/>
</dbReference>
<organism evidence="3 4">
    <name type="scientific">Actinomyces radicidentis</name>
    <dbReference type="NCBI Taxonomy" id="111015"/>
    <lineage>
        <taxon>Bacteria</taxon>
        <taxon>Bacillati</taxon>
        <taxon>Actinomycetota</taxon>
        <taxon>Actinomycetes</taxon>
        <taxon>Actinomycetales</taxon>
        <taxon>Actinomycetaceae</taxon>
        <taxon>Actinomyces</taxon>
    </lineage>
</organism>
<keyword evidence="2" id="KW-0472">Membrane</keyword>
<proteinExistence type="predicted"/>
<feature type="compositionally biased region" description="Basic and acidic residues" evidence="1">
    <location>
        <begin position="211"/>
        <end position="232"/>
    </location>
</feature>
<feature type="compositionally biased region" description="Low complexity" evidence="1">
    <location>
        <begin position="250"/>
        <end position="260"/>
    </location>
</feature>
<dbReference type="OrthoDB" id="3260885at2"/>
<feature type="region of interest" description="Disordered" evidence="1">
    <location>
        <begin position="298"/>
        <end position="326"/>
    </location>
</feature>
<keyword evidence="2" id="KW-0812">Transmembrane</keyword>